<dbReference type="RefSeq" id="WP_008541675.1">
    <property type="nucleotide sequence ID" value="NZ_JH604933.1"/>
</dbReference>
<protein>
    <recommendedName>
        <fullName evidence="2">Chalcone isomerase domain-containing protein</fullName>
    </recommendedName>
</protein>
<dbReference type="InterPro" id="IPR016088">
    <property type="entry name" value="Chalcone_isomerase_3-sand"/>
</dbReference>
<dbReference type="AlphaFoldDB" id="H3KDY5"/>
<evidence type="ECO:0000259" key="2">
    <source>
        <dbReference type="Pfam" id="PF16036"/>
    </source>
</evidence>
<dbReference type="PATRIC" id="fig|762967.3.peg.733"/>
<feature type="domain" description="Chalcone isomerase" evidence="2">
    <location>
        <begin position="31"/>
        <end position="197"/>
    </location>
</feature>
<dbReference type="Proteomes" id="UP000004956">
    <property type="component" value="Unassembled WGS sequence"/>
</dbReference>
<evidence type="ECO:0000313" key="4">
    <source>
        <dbReference type="Proteomes" id="UP000004956"/>
    </source>
</evidence>
<dbReference type="Pfam" id="PF16036">
    <property type="entry name" value="Chalcone_3"/>
    <property type="match status" value="1"/>
</dbReference>
<feature type="chain" id="PRO_5003587332" description="Chalcone isomerase domain-containing protein" evidence="1">
    <location>
        <begin position="27"/>
        <end position="199"/>
    </location>
</feature>
<dbReference type="SUPFAM" id="SSF54626">
    <property type="entry name" value="Chalcone isomerase"/>
    <property type="match status" value="1"/>
</dbReference>
<name>H3KDY5_9BURK</name>
<accession>H3KDY5</accession>
<keyword evidence="4" id="KW-1185">Reference proteome</keyword>
<dbReference type="STRING" id="762967.HMPREF9440_00922"/>
<reference evidence="3 4" key="1">
    <citation type="submission" date="2011-11" db="EMBL/GenBank/DDBJ databases">
        <authorList>
            <person name="Weinstock G."/>
            <person name="Sodergren E."/>
            <person name="Clifton S."/>
            <person name="Fulton L."/>
            <person name="Fulton B."/>
            <person name="Courtney L."/>
            <person name="Fronick C."/>
            <person name="Harrison M."/>
            <person name="Strong C."/>
            <person name="Farmer C."/>
            <person name="Delahaunty K."/>
            <person name="Markovic C."/>
            <person name="Hall O."/>
            <person name="Minx P."/>
            <person name="Tomlinson C."/>
            <person name="Mitreva M."/>
            <person name="Hou S."/>
            <person name="Chen J."/>
            <person name="Wollam A."/>
            <person name="Pepin K.H."/>
            <person name="Johnson M."/>
            <person name="Bhonagiri V."/>
            <person name="Zhang X."/>
            <person name="Suruliraj S."/>
            <person name="Warren W."/>
            <person name="Chinwalla A."/>
            <person name="Mardis E.R."/>
            <person name="Wilson R.K."/>
        </authorList>
    </citation>
    <scope>NUCLEOTIDE SEQUENCE [LARGE SCALE GENOMIC DNA]</scope>
    <source>
        <strain evidence="3 4">YIT 11816</strain>
    </source>
</reference>
<dbReference type="EMBL" id="AFBQ01000126">
    <property type="protein sequence ID" value="EHY31673.1"/>
    <property type="molecule type" value="Genomic_DNA"/>
</dbReference>
<sequence length="199" mass="20711">MNRFKTIAAPALCALSGLFAFGTAAAAEPIDVAGVRYEAAADVAGSQLVLNGAGLRKIVFFKVYAAGLYLPQPAASLAEAAAQDGPRRVRLTLLRNVSGSDFIEALDDGLKANLTPEGEAAIQKELTQLKAIMTEIGDVKEGDVVDFDFSPEAGTTVTRNGAPVGEAIPGKPLYDAVLAIWLGEKPIDGSLKKGLLGQK</sequence>
<dbReference type="InterPro" id="IPR036298">
    <property type="entry name" value="Chalcone_isomerase_sf"/>
</dbReference>
<dbReference type="HOGENOM" id="CLU_102167_0_0_4"/>
<dbReference type="PANTHER" id="PTHR47698">
    <property type="entry name" value="FATTY-ACID-BINDING PROTEIN 3, CHLOROPLASTIC"/>
    <property type="match status" value="1"/>
</dbReference>
<dbReference type="InterPro" id="IPR016087">
    <property type="entry name" value="Chalcone_isomerase"/>
</dbReference>
<evidence type="ECO:0000313" key="3">
    <source>
        <dbReference type="EMBL" id="EHY31673.1"/>
    </source>
</evidence>
<feature type="signal peptide" evidence="1">
    <location>
        <begin position="1"/>
        <end position="26"/>
    </location>
</feature>
<gene>
    <name evidence="3" type="ORF">HMPREF9440_00922</name>
</gene>
<dbReference type="OrthoDB" id="9795336at2"/>
<proteinExistence type="predicted"/>
<evidence type="ECO:0000256" key="1">
    <source>
        <dbReference type="SAM" id="SignalP"/>
    </source>
</evidence>
<dbReference type="Gene3D" id="3.50.70.10">
    <property type="match status" value="1"/>
</dbReference>
<organism evidence="3 4">
    <name type="scientific">Sutterella parvirubra YIT 11816</name>
    <dbReference type="NCBI Taxonomy" id="762967"/>
    <lineage>
        <taxon>Bacteria</taxon>
        <taxon>Pseudomonadati</taxon>
        <taxon>Pseudomonadota</taxon>
        <taxon>Betaproteobacteria</taxon>
        <taxon>Burkholderiales</taxon>
        <taxon>Sutterellaceae</taxon>
        <taxon>Sutterella</taxon>
    </lineage>
</organism>
<dbReference type="PANTHER" id="PTHR47698:SF2">
    <property type="entry name" value="FATTY-ACID-BINDING PROTEIN 3, CHLOROPLASTIC"/>
    <property type="match status" value="1"/>
</dbReference>
<comment type="caution">
    <text evidence="3">The sequence shown here is derived from an EMBL/GenBank/DDBJ whole genome shotgun (WGS) entry which is preliminary data.</text>
</comment>
<keyword evidence="1" id="KW-0732">Signal</keyword>
<dbReference type="GO" id="GO:0016872">
    <property type="term" value="F:intramolecular lyase activity"/>
    <property type="evidence" value="ECO:0007669"/>
    <property type="project" value="InterPro"/>
</dbReference>